<organism evidence="1 2">
    <name type="scientific">Naganishia onofrii</name>
    <dbReference type="NCBI Taxonomy" id="1851511"/>
    <lineage>
        <taxon>Eukaryota</taxon>
        <taxon>Fungi</taxon>
        <taxon>Dikarya</taxon>
        <taxon>Basidiomycota</taxon>
        <taxon>Agaricomycotina</taxon>
        <taxon>Tremellomycetes</taxon>
        <taxon>Filobasidiales</taxon>
        <taxon>Filobasidiaceae</taxon>
        <taxon>Naganishia</taxon>
    </lineage>
</organism>
<accession>A0ACC2XI94</accession>
<keyword evidence="2" id="KW-1185">Reference proteome</keyword>
<comment type="caution">
    <text evidence="1">The sequence shown here is derived from an EMBL/GenBank/DDBJ whole genome shotgun (WGS) entry which is preliminary data.</text>
</comment>
<evidence type="ECO:0000313" key="1">
    <source>
        <dbReference type="EMBL" id="KAJ9123759.1"/>
    </source>
</evidence>
<sequence length="412" mass="43484">MTVTATSPVPLASSGSDINLGGNCAFFPMHPRSPQHVDRNAKNTNGTWRESWPPLVDKRRYALESDALPQQGITSVPAKDTGHASRDLSIVFKRLTNAAETFASCLERFTESLPTTVENVEEYLKRSPSVETGEISPLPLQIERKPKQSGSNAERDKQAEVGPEEPPKSPLVNVQDPLPNTPTPRAGNSTSSPLTPEAISQEYLDREMNGMPMTPNHRPPPPPAPHPKTTPVPIVASSPQVVVANRPDMNAALPSPSSSMGNAHVNTPTSSALRSIATLPLSVETKPASVAPSPAPAVIVNNIAPKATEAPVASPHTPQTGDTPDQSPVDKAQTPQPAPPQSRPGSPAQSIAPSSSASGLTADNLEKHNSLVERETTPGSVQSKDDDVQSKAGSDSSRISKASTTITVPDRK</sequence>
<protein>
    <submittedName>
        <fullName evidence="1">Uncharacterized protein</fullName>
    </submittedName>
</protein>
<evidence type="ECO:0000313" key="2">
    <source>
        <dbReference type="Proteomes" id="UP001234202"/>
    </source>
</evidence>
<proteinExistence type="predicted"/>
<name>A0ACC2XI94_9TREE</name>
<dbReference type="Proteomes" id="UP001234202">
    <property type="component" value="Unassembled WGS sequence"/>
</dbReference>
<reference evidence="1" key="1">
    <citation type="submission" date="2023-04" db="EMBL/GenBank/DDBJ databases">
        <title>Draft Genome sequencing of Naganishia species isolated from polar environments using Oxford Nanopore Technology.</title>
        <authorList>
            <person name="Leo P."/>
            <person name="Venkateswaran K."/>
        </authorList>
    </citation>
    <scope>NUCLEOTIDE SEQUENCE</scope>
    <source>
        <strain evidence="1">DBVPG 5303</strain>
    </source>
</reference>
<dbReference type="EMBL" id="JASBWV010000011">
    <property type="protein sequence ID" value="KAJ9123759.1"/>
    <property type="molecule type" value="Genomic_DNA"/>
</dbReference>
<gene>
    <name evidence="1" type="ORF">QFC24_003533</name>
</gene>